<evidence type="ECO:0000313" key="2">
    <source>
        <dbReference type="EMBL" id="QBZ54069.1"/>
    </source>
</evidence>
<organism evidence="2 3">
    <name type="scientific">Pyricularia oryzae</name>
    <name type="common">Rice blast fungus</name>
    <name type="synonym">Magnaporthe oryzae</name>
    <dbReference type="NCBI Taxonomy" id="318829"/>
    <lineage>
        <taxon>Eukaryota</taxon>
        <taxon>Fungi</taxon>
        <taxon>Dikarya</taxon>
        <taxon>Ascomycota</taxon>
        <taxon>Pezizomycotina</taxon>
        <taxon>Sordariomycetes</taxon>
        <taxon>Sordariomycetidae</taxon>
        <taxon>Magnaporthales</taxon>
        <taxon>Pyriculariaceae</taxon>
        <taxon>Pyricularia</taxon>
    </lineage>
</organism>
<keyword evidence="1" id="KW-0732">Signal</keyword>
<evidence type="ECO:0000256" key="1">
    <source>
        <dbReference type="SAM" id="SignalP"/>
    </source>
</evidence>
<dbReference type="AlphaFoldDB" id="A0A4P7MVF0"/>
<evidence type="ECO:0000313" key="3">
    <source>
        <dbReference type="Proteomes" id="UP000294847"/>
    </source>
</evidence>
<feature type="signal peptide" evidence="1">
    <location>
        <begin position="1"/>
        <end position="21"/>
    </location>
</feature>
<dbReference type="Proteomes" id="UP000294847">
    <property type="component" value="Chromosome 1"/>
</dbReference>
<accession>A0A4P7MVF0</accession>
<protein>
    <submittedName>
        <fullName evidence="2">Uncharacterized protein</fullName>
    </submittedName>
</protein>
<gene>
    <name evidence="2" type="ORF">PoMZ_09760</name>
</gene>
<proteinExistence type="predicted"/>
<dbReference type="VEuPathDB" id="FungiDB:M_BR32_EuGene_00081411"/>
<feature type="chain" id="PRO_5020829627" evidence="1">
    <location>
        <begin position="22"/>
        <end position="99"/>
    </location>
</feature>
<sequence length="99" mass="10418">MRSGLVFSSAAIASMAAPVLAGGQGTNDPKVAGCLARQVVTDIHGKQHRGGWKRIWNKSTQFEHEGTTVTVTVDGECNLEAVAPEISNVGYDVAALRLP</sequence>
<name>A0A4P7MVF0_PYROR</name>
<reference evidence="2 3" key="1">
    <citation type="journal article" date="2019" name="Mol. Biol. Evol.">
        <title>Blast fungal genomes show frequent chromosomal changes, gene gains and losses, and effector gene turnover.</title>
        <authorList>
            <person name="Gomez Luciano L.B."/>
            <person name="Jason Tsai I."/>
            <person name="Chuma I."/>
            <person name="Tosa Y."/>
            <person name="Chen Y.H."/>
            <person name="Li J.Y."/>
            <person name="Li M.Y."/>
            <person name="Jade Lu M.Y."/>
            <person name="Nakayashiki H."/>
            <person name="Li W.H."/>
        </authorList>
    </citation>
    <scope>NUCLEOTIDE SEQUENCE [LARGE SCALE GENOMIC DNA]</scope>
    <source>
        <strain evidence="2">MZ5-1-6</strain>
    </source>
</reference>
<dbReference type="EMBL" id="CP034204">
    <property type="protein sequence ID" value="QBZ54069.1"/>
    <property type="molecule type" value="Genomic_DNA"/>
</dbReference>